<name>A0A0R3RYE0_9BILA</name>
<keyword evidence="2" id="KW-1185">Reference proteome</keyword>
<feature type="compositionally biased region" description="Basic residues" evidence="1">
    <location>
        <begin position="274"/>
        <end position="284"/>
    </location>
</feature>
<evidence type="ECO:0000313" key="2">
    <source>
        <dbReference type="Proteomes" id="UP000050640"/>
    </source>
</evidence>
<evidence type="ECO:0000313" key="3">
    <source>
        <dbReference type="WBParaSite" id="EEL_0000729501-mRNA-1"/>
    </source>
</evidence>
<feature type="region of interest" description="Disordered" evidence="1">
    <location>
        <begin position="254"/>
        <end position="286"/>
    </location>
</feature>
<accession>A0A0R3RYE0</accession>
<proteinExistence type="predicted"/>
<sequence>MVKKSQAKNIIATDASLKYIKSKSMKLRVKSVIDTVISIYYNKHSCHFNAIPKNFAAFTSTSITSALLSIKGKRKFMRPTAAAKEILKKFSRNDIIKSHISKARCQNVKNVKSKLMESSKSLQSKSTSTTYSSSNYDDDETDLGDMKYAFAINLPEYLIRYTDECDTVYEKIEDEMRPIHFPTSFHNRKDDAIFERINGVVHPVRIGMKIRKLKMIEQSSLSSLIEVIGTKNIIMNDTRGCKIRVIATMKKGGDDNPLANVKEAKKRPIDKRDKVSRKSRKKSMRSVMETWEDQYGNKIPLTDDLKKLKVTTEEALRKDEDREVIEKRIKRTTKLIAISRREAIHKRELKKGTMKSDIKEMDYNKLRKILKAFNKDELDVQYTQYSDDLSPGRNIFEMKKKKTTTTSLSSIKQPVQKSKIPVKEIKLTSVELESTQTAILAIPSKDQQPQVPGSERVSQRKMVEKEESKKVDKRQDKTSQEIKNDEQNKISQDMNENEHEQVESEYLSTPLDFYLRGRMMSRPSRNNETS</sequence>
<feature type="region of interest" description="Disordered" evidence="1">
    <location>
        <begin position="117"/>
        <end position="136"/>
    </location>
</feature>
<organism evidence="2 3">
    <name type="scientific">Elaeophora elaphi</name>
    <dbReference type="NCBI Taxonomy" id="1147741"/>
    <lineage>
        <taxon>Eukaryota</taxon>
        <taxon>Metazoa</taxon>
        <taxon>Ecdysozoa</taxon>
        <taxon>Nematoda</taxon>
        <taxon>Chromadorea</taxon>
        <taxon>Rhabditida</taxon>
        <taxon>Spirurina</taxon>
        <taxon>Spiruromorpha</taxon>
        <taxon>Filarioidea</taxon>
        <taxon>Onchocercidae</taxon>
        <taxon>Elaeophora</taxon>
    </lineage>
</organism>
<evidence type="ECO:0000256" key="1">
    <source>
        <dbReference type="SAM" id="MobiDB-lite"/>
    </source>
</evidence>
<feature type="compositionally biased region" description="Basic and acidic residues" evidence="1">
    <location>
        <begin position="457"/>
        <end position="488"/>
    </location>
</feature>
<feature type="compositionally biased region" description="Low complexity" evidence="1">
    <location>
        <begin position="117"/>
        <end position="135"/>
    </location>
</feature>
<feature type="region of interest" description="Disordered" evidence="1">
    <location>
        <begin position="444"/>
        <end position="530"/>
    </location>
</feature>
<reference evidence="3" key="1">
    <citation type="submission" date="2017-02" db="UniProtKB">
        <authorList>
            <consortium name="WormBaseParasite"/>
        </authorList>
    </citation>
    <scope>IDENTIFICATION</scope>
</reference>
<dbReference type="AlphaFoldDB" id="A0A0R3RYE0"/>
<protein>
    <submittedName>
        <fullName evidence="3">Plus3 domain-containing protein</fullName>
    </submittedName>
</protein>
<dbReference type="WBParaSite" id="EEL_0000729501-mRNA-1">
    <property type="protein sequence ID" value="EEL_0000729501-mRNA-1"/>
    <property type="gene ID" value="EEL_0000729501"/>
</dbReference>
<feature type="compositionally biased region" description="Basic and acidic residues" evidence="1">
    <location>
        <begin position="262"/>
        <end position="273"/>
    </location>
</feature>
<dbReference type="Proteomes" id="UP000050640">
    <property type="component" value="Unplaced"/>
</dbReference>